<sequence length="416" mass="47103">MAASRSSSPDPGSGSEHVSESEQTDTARLKRRNRDLEDQLYELQGTKKQKKQVLPSILSLIRLDKTKTVPSSRTGKTMGRIICRAIVLVPRINDYIADADRQVEGEADEEDIQDHDERDRRKCDRIAYQLLRKHIPELGKHLNDDIDVLYEFTAKLEFGASQGRSEDVFALKEAVADFINADLPTGNPRVGREDRVGRGFAHKVTGHLLCPIQYDWHDPEVRQKVQELHEAYPTHSSYFVNCLYKSNKGDPEHLEEGFLRNGLLVKVYLYIFFSHSSSAQLSISDIENDKNFATCQSKAKKATKKSVGQQLGLISVTPRTIAYAAVLLHFSLSPAKFWDLEFNDFSYEAFYNNIVDYLEDPGDDDEAVAEVKAVIDWWNRRVFPAGTGRGHGGPPPRMKDSIANQRAARRRVPLTQ</sequence>
<dbReference type="OrthoDB" id="2662502at2759"/>
<evidence type="ECO:0000313" key="3">
    <source>
        <dbReference type="Proteomes" id="UP000807025"/>
    </source>
</evidence>
<keyword evidence="3" id="KW-1185">Reference proteome</keyword>
<dbReference type="Pfam" id="PF20414">
    <property type="entry name" value="DUF6698"/>
    <property type="match status" value="1"/>
</dbReference>
<comment type="caution">
    <text evidence="2">The sequence shown here is derived from an EMBL/GenBank/DDBJ whole genome shotgun (WGS) entry which is preliminary data.</text>
</comment>
<feature type="compositionally biased region" description="Basic residues" evidence="1">
    <location>
        <begin position="407"/>
        <end position="416"/>
    </location>
</feature>
<evidence type="ECO:0000313" key="2">
    <source>
        <dbReference type="EMBL" id="KAF9501633.1"/>
    </source>
</evidence>
<dbReference type="InterPro" id="IPR046521">
    <property type="entry name" value="DUF6698"/>
</dbReference>
<organism evidence="2 3">
    <name type="scientific">Pleurotus eryngii</name>
    <name type="common">Boletus of the steppes</name>
    <dbReference type="NCBI Taxonomy" id="5323"/>
    <lineage>
        <taxon>Eukaryota</taxon>
        <taxon>Fungi</taxon>
        <taxon>Dikarya</taxon>
        <taxon>Basidiomycota</taxon>
        <taxon>Agaricomycotina</taxon>
        <taxon>Agaricomycetes</taxon>
        <taxon>Agaricomycetidae</taxon>
        <taxon>Agaricales</taxon>
        <taxon>Pleurotineae</taxon>
        <taxon>Pleurotaceae</taxon>
        <taxon>Pleurotus</taxon>
    </lineage>
</organism>
<protein>
    <submittedName>
        <fullName evidence="2">Uncharacterized protein</fullName>
    </submittedName>
</protein>
<feature type="region of interest" description="Disordered" evidence="1">
    <location>
        <begin position="386"/>
        <end position="416"/>
    </location>
</feature>
<feature type="compositionally biased region" description="Basic and acidic residues" evidence="1">
    <location>
        <begin position="17"/>
        <end position="28"/>
    </location>
</feature>
<proteinExistence type="predicted"/>
<gene>
    <name evidence="2" type="ORF">BDN71DRAFT_1500672</name>
</gene>
<feature type="compositionally biased region" description="Low complexity" evidence="1">
    <location>
        <begin position="1"/>
        <end position="15"/>
    </location>
</feature>
<evidence type="ECO:0000256" key="1">
    <source>
        <dbReference type="SAM" id="MobiDB-lite"/>
    </source>
</evidence>
<dbReference type="Proteomes" id="UP000807025">
    <property type="component" value="Unassembled WGS sequence"/>
</dbReference>
<accession>A0A9P6A809</accession>
<feature type="region of interest" description="Disordered" evidence="1">
    <location>
        <begin position="1"/>
        <end position="33"/>
    </location>
</feature>
<name>A0A9P6A809_PLEER</name>
<dbReference type="EMBL" id="MU154522">
    <property type="protein sequence ID" value="KAF9501633.1"/>
    <property type="molecule type" value="Genomic_DNA"/>
</dbReference>
<dbReference type="AlphaFoldDB" id="A0A9P6A809"/>
<reference evidence="2" key="1">
    <citation type="submission" date="2020-11" db="EMBL/GenBank/DDBJ databases">
        <authorList>
            <consortium name="DOE Joint Genome Institute"/>
            <person name="Ahrendt S."/>
            <person name="Riley R."/>
            <person name="Andreopoulos W."/>
            <person name="Labutti K."/>
            <person name="Pangilinan J."/>
            <person name="Ruiz-Duenas F.J."/>
            <person name="Barrasa J.M."/>
            <person name="Sanchez-Garcia M."/>
            <person name="Camarero S."/>
            <person name="Miyauchi S."/>
            <person name="Serrano A."/>
            <person name="Linde D."/>
            <person name="Babiker R."/>
            <person name="Drula E."/>
            <person name="Ayuso-Fernandez I."/>
            <person name="Pacheco R."/>
            <person name="Padilla G."/>
            <person name="Ferreira P."/>
            <person name="Barriuso J."/>
            <person name="Kellner H."/>
            <person name="Castanera R."/>
            <person name="Alfaro M."/>
            <person name="Ramirez L."/>
            <person name="Pisabarro A.G."/>
            <person name="Kuo A."/>
            <person name="Tritt A."/>
            <person name="Lipzen A."/>
            <person name="He G."/>
            <person name="Yan M."/>
            <person name="Ng V."/>
            <person name="Cullen D."/>
            <person name="Martin F."/>
            <person name="Rosso M.-N."/>
            <person name="Henrissat B."/>
            <person name="Hibbett D."/>
            <person name="Martinez A.T."/>
            <person name="Grigoriev I.V."/>
        </authorList>
    </citation>
    <scope>NUCLEOTIDE SEQUENCE</scope>
    <source>
        <strain evidence="2">ATCC 90797</strain>
    </source>
</reference>